<organism evidence="4 5">
    <name type="scientific">Podospora australis</name>
    <dbReference type="NCBI Taxonomy" id="1536484"/>
    <lineage>
        <taxon>Eukaryota</taxon>
        <taxon>Fungi</taxon>
        <taxon>Dikarya</taxon>
        <taxon>Ascomycota</taxon>
        <taxon>Pezizomycotina</taxon>
        <taxon>Sordariomycetes</taxon>
        <taxon>Sordariomycetidae</taxon>
        <taxon>Sordariales</taxon>
        <taxon>Podosporaceae</taxon>
        <taxon>Podospora</taxon>
    </lineage>
</organism>
<feature type="compositionally biased region" description="Basic and acidic residues" evidence="2">
    <location>
        <begin position="111"/>
        <end position="141"/>
    </location>
</feature>
<feature type="compositionally biased region" description="Acidic residues" evidence="2">
    <location>
        <begin position="226"/>
        <end position="244"/>
    </location>
</feature>
<feature type="region of interest" description="Disordered" evidence="2">
    <location>
        <begin position="1"/>
        <end position="294"/>
    </location>
</feature>
<keyword evidence="1" id="KW-0175">Coiled coil</keyword>
<feature type="compositionally biased region" description="Polar residues" evidence="2">
    <location>
        <begin position="562"/>
        <end position="584"/>
    </location>
</feature>
<dbReference type="PANTHER" id="PTHR28260:SF1">
    <property type="entry name" value="SPINDLE POLE BODY COMPONENT SPC105"/>
    <property type="match status" value="1"/>
</dbReference>
<feature type="compositionally biased region" description="Polar residues" evidence="2">
    <location>
        <begin position="909"/>
        <end position="925"/>
    </location>
</feature>
<proteinExistence type="predicted"/>
<feature type="coiled-coil region" evidence="1">
    <location>
        <begin position="1136"/>
        <end position="1222"/>
    </location>
</feature>
<feature type="compositionally biased region" description="Polar residues" evidence="2">
    <location>
        <begin position="26"/>
        <end position="40"/>
    </location>
</feature>
<evidence type="ECO:0000313" key="5">
    <source>
        <dbReference type="Proteomes" id="UP001302126"/>
    </source>
</evidence>
<sequence length="1470" mass="162033">MSSQGDATLPATRRSRKSIGGGPSNGRENSTLDVGSTMNASRKKTRSKSMGPGGLDILKMGNGNRRASLAVPSVPPPRSILKPTLPLPEIPTFKPKEPTSSNESTGTKVALRTEEEQQAAAREREERERAQLEKDIKDRREARRKSLANRRVSFAAEATLHTFHEVDENQDATNSTNPTDRGAPPPQHYDAPDSDPPSPDHESIYGEDDTITSTVYDSDMEHGDDVAEMEGDEMTGSSDSDDDGTIMTVEAEEMTSASVASMTSARSGFDENETTGSGSLDENLRLAQQRAATQRIDEDEEVIAGFGGWGKKQQSRAQESATQIIQSMAPSHTIATHDRDEGSDMEMDMDADMDMTKAVGGILRSETAPLNIDEDQDMEVDEGMEMEMEMDMSMDVTKALGGIIFKPKAQTRRKSVLPVPSQDEEDSGEQTMEFTTAVGGIRAGRVSEVSVSNFDSNEDMSMEFTAALGGFLSKGTQNSGIQANRRRTVAPEDNDGMEMDMTMGAGRILPTAQMEQEDEEDEDQTMGMDITTAVGGILQSVTPAARSAAKRAMEAEVDQPDPSITTSVEITTSPKRQASTSDENVTLGLSAFQGQGLRRSMPGARRASRSPERVEPESSPLKSSPIKSSPLKSSPLKSSPVRSSPVRKSPVRNTRASPARRTPSPARNIPQEPRPPSSLVGSSSPIRAAVSPPKTTPRSGTKGKLFNQDPNTGINTPRVVLTPQGRRLSGVGADRPGLGSPRVAEILDRRESLGDSATAFVPSGPANPRRAVAFSDPKIMEAEVNKELEEEYEKENNRRILEREVNGSQDDRETTLNLKEMIQNLSPKKNPLRGRKSLHVGSARGLLGKRIFDSDEEEDSEEVDGVKRLKGHQGSPVKNIRLKSPPSKEETITGRKTLSDTRHGDENETSTPVVHSSPQRATTPRNGRFKAVDDQPAPVPDFENTASLDEAEITQERDDDGERITLQDFLNLTSIRFMELNTTKRRHTVAPGEGARLSFSSDGKEDLSLERCVVAGACTVPQLEMYQHACRELKKYISEGRSIVREIENEVFEENPPLFREYMTATPEFKVLMDNQFKNVKSHARLLSKAMWYEWRMQLQGGLLDGLLKISEGMDDDEKFLQKEQEQLSSVLPELVKRHEALLQQSKDLKEAEQELANVDPAELEEARAELSALDLSIADKTKKIAALRREVEEYDQGIDEMTNLKQQYLDEIKEADKVRKECRGWTSEEVNKLKAQTDKIEKKSGWAVTGISGTTISMSYRRQIELVFDTAAFQQRKDVTQTNPNAPVDLWYIADKTKEPNHAVPSTPEKEFFLQCIRDYARSLPQASTRPNHLVEVVAVAWDQATAVANWVRLLNLTFPTTVKRTSDSTIAVISSVLLVPLQTRVEVLLNLRVDAQASEREKRVVVEVVPEAKVVYGEQFNVGKMTDFLMGKVGGRVGEAKEGKLGWDEGVLELYKRLLAKGAKAAQK</sequence>
<dbReference type="EMBL" id="MU864365">
    <property type="protein sequence ID" value="KAK4190482.1"/>
    <property type="molecule type" value="Genomic_DNA"/>
</dbReference>
<dbReference type="SMART" id="SM01315">
    <property type="entry name" value="Spc7_N"/>
    <property type="match status" value="1"/>
</dbReference>
<dbReference type="GO" id="GO:0034501">
    <property type="term" value="P:protein localization to kinetochore"/>
    <property type="evidence" value="ECO:0007669"/>
    <property type="project" value="TreeGrafter"/>
</dbReference>
<dbReference type="GO" id="GO:0007094">
    <property type="term" value="P:mitotic spindle assembly checkpoint signaling"/>
    <property type="evidence" value="ECO:0007669"/>
    <property type="project" value="TreeGrafter"/>
</dbReference>
<dbReference type="Proteomes" id="UP001302126">
    <property type="component" value="Unassembled WGS sequence"/>
</dbReference>
<dbReference type="Pfam" id="PF15402">
    <property type="entry name" value="MELT_2"/>
    <property type="match status" value="6"/>
</dbReference>
<dbReference type="InterPro" id="IPR033338">
    <property type="entry name" value="Spc105/Spc7"/>
</dbReference>
<comment type="caution">
    <text evidence="4">The sequence shown here is derived from an EMBL/GenBank/DDBJ whole genome shotgun (WGS) entry which is preliminary data.</text>
</comment>
<feature type="domain" description="Spc7 kinetochore protein" evidence="3">
    <location>
        <begin position="953"/>
        <end position="1270"/>
    </location>
</feature>
<dbReference type="GO" id="GO:1990758">
    <property type="term" value="P:mitotic sister chromatid biorientation"/>
    <property type="evidence" value="ECO:0007669"/>
    <property type="project" value="TreeGrafter"/>
</dbReference>
<dbReference type="Pfam" id="PF08317">
    <property type="entry name" value="Spc7"/>
    <property type="match status" value="1"/>
</dbReference>
<dbReference type="InterPro" id="IPR040850">
    <property type="entry name" value="Knl1_RWD_C"/>
</dbReference>
<evidence type="ECO:0000313" key="4">
    <source>
        <dbReference type="EMBL" id="KAK4190482.1"/>
    </source>
</evidence>
<evidence type="ECO:0000256" key="1">
    <source>
        <dbReference type="SAM" id="Coils"/>
    </source>
</evidence>
<reference evidence="4" key="1">
    <citation type="journal article" date="2023" name="Mol. Phylogenet. Evol.">
        <title>Genome-scale phylogeny and comparative genomics of the fungal order Sordariales.</title>
        <authorList>
            <person name="Hensen N."/>
            <person name="Bonometti L."/>
            <person name="Westerberg I."/>
            <person name="Brannstrom I.O."/>
            <person name="Guillou S."/>
            <person name="Cros-Aarteil S."/>
            <person name="Calhoun S."/>
            <person name="Haridas S."/>
            <person name="Kuo A."/>
            <person name="Mondo S."/>
            <person name="Pangilinan J."/>
            <person name="Riley R."/>
            <person name="LaButti K."/>
            <person name="Andreopoulos B."/>
            <person name="Lipzen A."/>
            <person name="Chen C."/>
            <person name="Yan M."/>
            <person name="Daum C."/>
            <person name="Ng V."/>
            <person name="Clum A."/>
            <person name="Steindorff A."/>
            <person name="Ohm R.A."/>
            <person name="Martin F."/>
            <person name="Silar P."/>
            <person name="Natvig D.O."/>
            <person name="Lalanne C."/>
            <person name="Gautier V."/>
            <person name="Ament-Velasquez S.L."/>
            <person name="Kruys A."/>
            <person name="Hutchinson M.I."/>
            <person name="Powell A.J."/>
            <person name="Barry K."/>
            <person name="Miller A.N."/>
            <person name="Grigoriev I.V."/>
            <person name="Debuchy R."/>
            <person name="Gladieux P."/>
            <person name="Hiltunen Thoren M."/>
            <person name="Johannesson H."/>
        </authorList>
    </citation>
    <scope>NUCLEOTIDE SEQUENCE</scope>
    <source>
        <strain evidence="4">PSN309</strain>
    </source>
</reference>
<evidence type="ECO:0000259" key="3">
    <source>
        <dbReference type="SMART" id="SM00787"/>
    </source>
</evidence>
<protein>
    <submittedName>
        <fullName evidence="4">Kinetochore protein spc7</fullName>
    </submittedName>
</protein>
<dbReference type="PANTHER" id="PTHR28260">
    <property type="entry name" value="SPINDLE POLE BODY COMPONENT SPC105"/>
    <property type="match status" value="1"/>
</dbReference>
<gene>
    <name evidence="4" type="ORF">QBC35DRAFT_69719</name>
</gene>
<dbReference type="Pfam" id="PF18210">
    <property type="entry name" value="Knl1_RWD_C"/>
    <property type="match status" value="1"/>
</dbReference>
<evidence type="ECO:0000256" key="2">
    <source>
        <dbReference type="SAM" id="MobiDB-lite"/>
    </source>
</evidence>
<dbReference type="InterPro" id="IPR013253">
    <property type="entry name" value="Spc7_domain"/>
</dbReference>
<feature type="compositionally biased region" description="Basic and acidic residues" evidence="2">
    <location>
        <begin position="886"/>
        <end position="906"/>
    </location>
</feature>
<keyword evidence="5" id="KW-1185">Reference proteome</keyword>
<accession>A0AAN6X2X4</accession>
<feature type="compositionally biased region" description="Low complexity" evidence="2">
    <location>
        <begin position="254"/>
        <end position="267"/>
    </location>
</feature>
<feature type="region of interest" description="Disordered" evidence="2">
    <location>
        <begin position="854"/>
        <end position="945"/>
    </location>
</feature>
<name>A0AAN6X2X4_9PEZI</name>
<feature type="coiled-coil region" evidence="1">
    <location>
        <begin position="778"/>
        <end position="805"/>
    </location>
</feature>
<feature type="compositionally biased region" description="Polar residues" evidence="2">
    <location>
        <begin position="98"/>
        <end position="107"/>
    </location>
</feature>
<reference evidence="4" key="2">
    <citation type="submission" date="2023-05" db="EMBL/GenBank/DDBJ databases">
        <authorList>
            <consortium name="Lawrence Berkeley National Laboratory"/>
            <person name="Steindorff A."/>
            <person name="Hensen N."/>
            <person name="Bonometti L."/>
            <person name="Westerberg I."/>
            <person name="Brannstrom I.O."/>
            <person name="Guillou S."/>
            <person name="Cros-Aarteil S."/>
            <person name="Calhoun S."/>
            <person name="Haridas S."/>
            <person name="Kuo A."/>
            <person name="Mondo S."/>
            <person name="Pangilinan J."/>
            <person name="Riley R."/>
            <person name="Labutti K."/>
            <person name="Andreopoulos B."/>
            <person name="Lipzen A."/>
            <person name="Chen C."/>
            <person name="Yanf M."/>
            <person name="Daum C."/>
            <person name="Ng V."/>
            <person name="Clum A."/>
            <person name="Ohm R."/>
            <person name="Martin F."/>
            <person name="Silar P."/>
            <person name="Natvig D."/>
            <person name="Lalanne C."/>
            <person name="Gautier V."/>
            <person name="Ament-Velasquez S.L."/>
            <person name="Kruys A."/>
            <person name="Hutchinson M.I."/>
            <person name="Powell A.J."/>
            <person name="Barry K."/>
            <person name="Miller A.N."/>
            <person name="Grigoriev I.V."/>
            <person name="Debuchy R."/>
            <person name="Gladieux P."/>
            <person name="Thoren M.H."/>
            <person name="Johannesson H."/>
        </authorList>
    </citation>
    <scope>NUCLEOTIDE SEQUENCE</scope>
    <source>
        <strain evidence="4">PSN309</strain>
    </source>
</reference>
<feature type="compositionally biased region" description="Acidic residues" evidence="2">
    <location>
        <begin position="854"/>
        <end position="863"/>
    </location>
</feature>
<dbReference type="SMART" id="SM00787">
    <property type="entry name" value="Spc7"/>
    <property type="match status" value="1"/>
</dbReference>
<feature type="compositionally biased region" description="Low complexity" evidence="2">
    <location>
        <begin position="617"/>
        <end position="652"/>
    </location>
</feature>
<dbReference type="GO" id="GO:0000776">
    <property type="term" value="C:kinetochore"/>
    <property type="evidence" value="ECO:0007669"/>
    <property type="project" value="TreeGrafter"/>
</dbReference>
<feature type="region of interest" description="Disordered" evidence="2">
    <location>
        <begin position="549"/>
        <end position="740"/>
    </location>
</feature>